<accession>A0A6H3P1J1</accession>
<dbReference type="RefSeq" id="WP_135745757.1">
    <property type="nucleotide sequence ID" value="NZ_JAIZBL010000004.1"/>
</dbReference>
<keyword evidence="2" id="KW-1185">Reference proteome</keyword>
<organism evidence="1 2">
    <name type="scientific">Leptospira bandrabouensis</name>
    <dbReference type="NCBI Taxonomy" id="2484903"/>
    <lineage>
        <taxon>Bacteria</taxon>
        <taxon>Pseudomonadati</taxon>
        <taxon>Spirochaetota</taxon>
        <taxon>Spirochaetia</taxon>
        <taxon>Leptospirales</taxon>
        <taxon>Leptospiraceae</taxon>
        <taxon>Leptospira</taxon>
    </lineage>
</organism>
<sequence length="241" mass="27820">MKLIYNLVLSLSSFRELIIYKQILKAQRKFSRFDSGLFDSKSEYNSILRTDTNPSSALRIKVVRRSPEAIESRLKFMAATAKSLERLYQTQKAKTTFEKQNLLIKKTLIYLDTLLAITFRLSAILQLDVPKKSNNIDLQNEVELLIDEVNRIASTAKFNRMKLFEGDFAKSSRIASMWFINEKNGELFRMYISTMTSFSLGLTSLNGMHLTFSNPIQAQKKIDAAINRINEERKRIQSVLD</sequence>
<reference evidence="1" key="1">
    <citation type="journal article" date="2019" name="PLoS Negl. Trop. Dis.">
        <title>Revisiting the worldwide diversity of Leptospira species in the environment.</title>
        <authorList>
            <person name="Vincent A.T."/>
            <person name="Schiettekatte O."/>
            <person name="Bourhy P."/>
            <person name="Veyrier F.J."/>
            <person name="Picardeau M."/>
        </authorList>
    </citation>
    <scope>NUCLEOTIDE SEQUENCE [LARGE SCALE GENOMIC DNA]</scope>
    <source>
        <strain evidence="1">201601109</strain>
    </source>
</reference>
<dbReference type="Proteomes" id="UP000297649">
    <property type="component" value="Unassembled WGS sequence"/>
</dbReference>
<dbReference type="OrthoDB" id="341613at2"/>
<dbReference type="Gene3D" id="1.20.1330.10">
    <property type="entry name" value="f41 fragment of flagellin, N-terminal domain"/>
    <property type="match status" value="1"/>
</dbReference>
<keyword evidence="1" id="KW-0966">Cell projection</keyword>
<dbReference type="EMBL" id="RQHU01000005">
    <property type="protein sequence ID" value="TGN16134.1"/>
    <property type="molecule type" value="Genomic_DNA"/>
</dbReference>
<name>A0A6H3P1J1_9LEPT</name>
<keyword evidence="1" id="KW-0282">Flagellum</keyword>
<evidence type="ECO:0000313" key="2">
    <source>
        <dbReference type="Proteomes" id="UP000297649"/>
    </source>
</evidence>
<dbReference type="AlphaFoldDB" id="A0A6H3P1J1"/>
<protein>
    <submittedName>
        <fullName evidence="1">Flagellar filament core protein flaB2 domain protein</fullName>
    </submittedName>
</protein>
<keyword evidence="1" id="KW-0969">Cilium</keyword>
<comment type="caution">
    <text evidence="1">The sequence shown here is derived from an EMBL/GenBank/DDBJ whole genome shotgun (WGS) entry which is preliminary data.</text>
</comment>
<proteinExistence type="predicted"/>
<evidence type="ECO:0000313" key="1">
    <source>
        <dbReference type="EMBL" id="TGN16134.1"/>
    </source>
</evidence>
<gene>
    <name evidence="1" type="ORF">EHR08_07650</name>
</gene>